<evidence type="ECO:0000256" key="1">
    <source>
        <dbReference type="ARBA" id="ARBA00005578"/>
    </source>
</evidence>
<comment type="similarity">
    <text evidence="1 2">Belongs to the BolA/IbaG family.</text>
</comment>
<dbReference type="AlphaFoldDB" id="A0AAN7TXR6"/>
<dbReference type="PIRSF" id="PIRSF003113">
    <property type="entry name" value="BolA"/>
    <property type="match status" value="1"/>
</dbReference>
<comment type="caution">
    <text evidence="3">The sequence shown here is derived from an EMBL/GenBank/DDBJ whole genome shotgun (WGS) entry which is preliminary data.</text>
</comment>
<dbReference type="Gene3D" id="3.10.20.90">
    <property type="entry name" value="Phosphatidylinositol 3-kinase Catalytic Subunit, Chain A, domain 1"/>
    <property type="match status" value="1"/>
</dbReference>
<accession>A0AAN7TXR6</accession>
<dbReference type="InterPro" id="IPR036065">
    <property type="entry name" value="BolA-like_sf"/>
</dbReference>
<evidence type="ECO:0000313" key="3">
    <source>
        <dbReference type="EMBL" id="KAK5577030.1"/>
    </source>
</evidence>
<evidence type="ECO:0000256" key="2">
    <source>
        <dbReference type="RuleBase" id="RU003860"/>
    </source>
</evidence>
<reference evidence="3 4" key="1">
    <citation type="submission" date="2023-11" db="EMBL/GenBank/DDBJ databases">
        <title>Dfirmibasis_genome.</title>
        <authorList>
            <person name="Edelbroek B."/>
            <person name="Kjellin J."/>
            <person name="Jerlstrom-Hultqvist J."/>
            <person name="Soderbom F."/>
        </authorList>
    </citation>
    <scope>NUCLEOTIDE SEQUENCE [LARGE SCALE GENOMIC DNA]</scope>
    <source>
        <strain evidence="3 4">TNS-C-14</strain>
    </source>
</reference>
<dbReference type="PANTHER" id="PTHR46188:SF1">
    <property type="entry name" value="BOLA-LIKE PROTEIN 3"/>
    <property type="match status" value="1"/>
</dbReference>
<keyword evidence="4" id="KW-1185">Reference proteome</keyword>
<dbReference type="Proteomes" id="UP001344447">
    <property type="component" value="Unassembled WGS sequence"/>
</dbReference>
<protein>
    <recommendedName>
        <fullName evidence="5">BolA-like protein</fullName>
    </recommendedName>
</protein>
<sequence length="103" mass="11860">MISRFFIQTTKVSQIRTFCSIPKNPKETEILNILQKELNPTFLNIFDMSGGCGSMFKIEITSPEFINISTLNRHRKVNDVLRRVIPTLHGITLVTRDPNELLK</sequence>
<proteinExistence type="inferred from homology"/>
<dbReference type="InterPro" id="IPR002634">
    <property type="entry name" value="BolA"/>
</dbReference>
<dbReference type="GO" id="GO:0005759">
    <property type="term" value="C:mitochondrial matrix"/>
    <property type="evidence" value="ECO:0007669"/>
    <property type="project" value="TreeGrafter"/>
</dbReference>
<dbReference type="Pfam" id="PF01722">
    <property type="entry name" value="BolA"/>
    <property type="match status" value="1"/>
</dbReference>
<dbReference type="InterPro" id="IPR052275">
    <property type="entry name" value="Mt_Fe-S_assembly_factor"/>
</dbReference>
<gene>
    <name evidence="3" type="ORF">RB653_001967</name>
</gene>
<evidence type="ECO:0008006" key="5">
    <source>
        <dbReference type="Google" id="ProtNLM"/>
    </source>
</evidence>
<dbReference type="SUPFAM" id="SSF82657">
    <property type="entry name" value="BolA-like"/>
    <property type="match status" value="1"/>
</dbReference>
<evidence type="ECO:0000313" key="4">
    <source>
        <dbReference type="Proteomes" id="UP001344447"/>
    </source>
</evidence>
<dbReference type="PANTHER" id="PTHR46188">
    <property type="entry name" value="BOLA-LIKE PROTEIN 3"/>
    <property type="match status" value="1"/>
</dbReference>
<name>A0AAN7TXR6_9MYCE</name>
<dbReference type="EMBL" id="JAVFKY010000004">
    <property type="protein sequence ID" value="KAK5577030.1"/>
    <property type="molecule type" value="Genomic_DNA"/>
</dbReference>
<organism evidence="3 4">
    <name type="scientific">Dictyostelium firmibasis</name>
    <dbReference type="NCBI Taxonomy" id="79012"/>
    <lineage>
        <taxon>Eukaryota</taxon>
        <taxon>Amoebozoa</taxon>
        <taxon>Evosea</taxon>
        <taxon>Eumycetozoa</taxon>
        <taxon>Dictyostelia</taxon>
        <taxon>Dictyosteliales</taxon>
        <taxon>Dictyosteliaceae</taxon>
        <taxon>Dictyostelium</taxon>
    </lineage>
</organism>